<evidence type="ECO:0000313" key="2">
    <source>
        <dbReference type="EMBL" id="MDQ0301669.1"/>
    </source>
</evidence>
<name>A0ABU0B7W0_9HYPH</name>
<keyword evidence="1" id="KW-1133">Transmembrane helix</keyword>
<evidence type="ECO:0000313" key="3">
    <source>
        <dbReference type="Proteomes" id="UP001224682"/>
    </source>
</evidence>
<comment type="caution">
    <text evidence="2">The sequence shown here is derived from an EMBL/GenBank/DDBJ whole genome shotgun (WGS) entry which is preliminary data.</text>
</comment>
<proteinExistence type="predicted"/>
<keyword evidence="1" id="KW-0812">Transmembrane</keyword>
<evidence type="ECO:0000256" key="1">
    <source>
        <dbReference type="SAM" id="Phobius"/>
    </source>
</evidence>
<dbReference type="Proteomes" id="UP001224682">
    <property type="component" value="Unassembled WGS sequence"/>
</dbReference>
<dbReference type="RefSeq" id="WP_307018185.1">
    <property type="nucleotide sequence ID" value="NZ_JAUSUI010000001.1"/>
</dbReference>
<reference evidence="2 3" key="1">
    <citation type="submission" date="2023-07" db="EMBL/GenBank/DDBJ databases">
        <title>Genomic Encyclopedia of Type Strains, Phase IV (KMG-IV): sequencing the most valuable type-strain genomes for metagenomic binning, comparative biology and taxonomic classification.</title>
        <authorList>
            <person name="Goeker M."/>
        </authorList>
    </citation>
    <scope>NUCLEOTIDE SEQUENCE [LARGE SCALE GENOMIC DNA]</scope>
    <source>
        <strain evidence="2 3">DSM 2457</strain>
    </source>
</reference>
<keyword evidence="3" id="KW-1185">Reference proteome</keyword>
<accession>A0ABU0B7W0</accession>
<sequence>MGHFQYDDVSRERAAWNAGKNVGTKRALTQKQSGPFASFSIVSAAFVTVLCSTMR</sequence>
<protein>
    <submittedName>
        <fullName evidence="2">Uncharacterized protein</fullName>
    </submittedName>
</protein>
<feature type="transmembrane region" description="Helical" evidence="1">
    <location>
        <begin position="36"/>
        <end position="54"/>
    </location>
</feature>
<organism evidence="2 3">
    <name type="scientific">Ancylobacter polymorphus</name>
    <dbReference type="NCBI Taxonomy" id="223390"/>
    <lineage>
        <taxon>Bacteria</taxon>
        <taxon>Pseudomonadati</taxon>
        <taxon>Pseudomonadota</taxon>
        <taxon>Alphaproteobacteria</taxon>
        <taxon>Hyphomicrobiales</taxon>
        <taxon>Xanthobacteraceae</taxon>
        <taxon>Ancylobacter</taxon>
    </lineage>
</organism>
<gene>
    <name evidence="2" type="ORF">J2S75_000680</name>
</gene>
<dbReference type="EMBL" id="JAUSUI010000001">
    <property type="protein sequence ID" value="MDQ0301669.1"/>
    <property type="molecule type" value="Genomic_DNA"/>
</dbReference>
<keyword evidence="1" id="KW-0472">Membrane</keyword>